<accession>A0A561V7E8</accession>
<feature type="transmembrane region" description="Helical" evidence="1">
    <location>
        <begin position="246"/>
        <end position="270"/>
    </location>
</feature>
<dbReference type="RefSeq" id="WP_246109991.1">
    <property type="nucleotide sequence ID" value="NZ_VIWX01000001.1"/>
</dbReference>
<feature type="transmembrane region" description="Helical" evidence="1">
    <location>
        <begin position="321"/>
        <end position="343"/>
    </location>
</feature>
<feature type="transmembrane region" description="Helical" evidence="1">
    <location>
        <begin position="160"/>
        <end position="184"/>
    </location>
</feature>
<evidence type="ECO:0000313" key="3">
    <source>
        <dbReference type="Proteomes" id="UP000316184"/>
    </source>
</evidence>
<dbReference type="Pfam" id="PF13687">
    <property type="entry name" value="DUF4153"/>
    <property type="match status" value="1"/>
</dbReference>
<sequence length="477" mass="50369">MSDHTTAPPVVSQYQAPAPPLFDSFWPRPESGATRALLAALISGAAAAVFIPLDGPGIGWTLFGALAAVALLFAVRDARIGRLLWAAAGLLLLSVCALRSAEWLSALCVLTSAVAAALAVSGARAVRELVLMTVAVPVAACRALPWTARGMRGRVRGSRALRMGFSGLVALLLLLVFGALFAGADENFARIADAVVPELDFETFFRATFVFVPFTLLALGAAFTALRPPRLDPAGGERRTLRGPEWAVPIGVLVALFALFIVVQATSLFGGPEHVHDSAGLTFSASARSGFWQLTLVTILTLPVIAAAARWAPRRSAAERNLLRGLVGALVVLTLVIVGSALARMWSYQDAYGYTVLRLLVMTCEIWLGIVYAMIIAAGVRLRAHWLPTAILGTAVGALLVLAAVNPEGVVAGANVTRFEQTGKIDPEYLATLSADALPSIDRLPADLGQSVVLDINANAGELSWRSWNLTDALNRP</sequence>
<name>A0A561V7E8_9PSEU</name>
<keyword evidence="1" id="KW-0812">Transmembrane</keyword>
<feature type="transmembrane region" description="Helical" evidence="1">
    <location>
        <begin position="103"/>
        <end position="123"/>
    </location>
</feature>
<dbReference type="AlphaFoldDB" id="A0A561V7E8"/>
<dbReference type="EMBL" id="VIWX01000001">
    <property type="protein sequence ID" value="TWG07532.1"/>
    <property type="molecule type" value="Genomic_DNA"/>
</dbReference>
<keyword evidence="3" id="KW-1185">Reference proteome</keyword>
<feature type="transmembrane region" description="Helical" evidence="1">
    <location>
        <begin position="386"/>
        <end position="405"/>
    </location>
</feature>
<evidence type="ECO:0000313" key="2">
    <source>
        <dbReference type="EMBL" id="TWG07532.1"/>
    </source>
</evidence>
<feature type="transmembrane region" description="Helical" evidence="1">
    <location>
        <begin position="80"/>
        <end position="98"/>
    </location>
</feature>
<dbReference type="InterPro" id="IPR025291">
    <property type="entry name" value="DUF4153"/>
</dbReference>
<feature type="transmembrane region" description="Helical" evidence="1">
    <location>
        <begin position="32"/>
        <end position="51"/>
    </location>
</feature>
<keyword evidence="1" id="KW-0472">Membrane</keyword>
<reference evidence="2 3" key="1">
    <citation type="submission" date="2019-06" db="EMBL/GenBank/DDBJ databases">
        <title>Sequencing the genomes of 1000 actinobacteria strains.</title>
        <authorList>
            <person name="Klenk H.-P."/>
        </authorList>
    </citation>
    <scope>NUCLEOTIDE SEQUENCE [LARGE SCALE GENOMIC DNA]</scope>
    <source>
        <strain evidence="2 3">DSM 46699</strain>
    </source>
</reference>
<feature type="transmembrane region" description="Helical" evidence="1">
    <location>
        <begin position="355"/>
        <end position="379"/>
    </location>
</feature>
<gene>
    <name evidence="2" type="ORF">FHU35_11148</name>
</gene>
<protein>
    <submittedName>
        <fullName evidence="2">Uncharacterized protein DUF4173</fullName>
    </submittedName>
</protein>
<feature type="transmembrane region" description="Helical" evidence="1">
    <location>
        <begin position="129"/>
        <end position="148"/>
    </location>
</feature>
<proteinExistence type="predicted"/>
<comment type="caution">
    <text evidence="2">The sequence shown here is derived from an EMBL/GenBank/DDBJ whole genome shotgun (WGS) entry which is preliminary data.</text>
</comment>
<keyword evidence="1" id="KW-1133">Transmembrane helix</keyword>
<feature type="transmembrane region" description="Helical" evidence="1">
    <location>
        <begin position="290"/>
        <end position="309"/>
    </location>
</feature>
<feature type="transmembrane region" description="Helical" evidence="1">
    <location>
        <begin position="58"/>
        <end position="74"/>
    </location>
</feature>
<organism evidence="2 3">
    <name type="scientific">Saccharopolyspora dendranthemae</name>
    <dbReference type="NCBI Taxonomy" id="1181886"/>
    <lineage>
        <taxon>Bacteria</taxon>
        <taxon>Bacillati</taxon>
        <taxon>Actinomycetota</taxon>
        <taxon>Actinomycetes</taxon>
        <taxon>Pseudonocardiales</taxon>
        <taxon>Pseudonocardiaceae</taxon>
        <taxon>Saccharopolyspora</taxon>
    </lineage>
</organism>
<evidence type="ECO:0000256" key="1">
    <source>
        <dbReference type="SAM" id="Phobius"/>
    </source>
</evidence>
<dbReference type="Proteomes" id="UP000316184">
    <property type="component" value="Unassembled WGS sequence"/>
</dbReference>
<feature type="transmembrane region" description="Helical" evidence="1">
    <location>
        <begin position="204"/>
        <end position="226"/>
    </location>
</feature>